<reference evidence="2 3" key="1">
    <citation type="submission" date="2018-10" db="EMBL/GenBank/DDBJ databases">
        <title>Isolation from cow dung.</title>
        <authorList>
            <person name="Ling L."/>
        </authorList>
    </citation>
    <scope>NUCLEOTIDE SEQUENCE [LARGE SCALE GENOMIC DNA]</scope>
    <source>
        <strain evidence="2 3">NEAU-LL90</strain>
    </source>
</reference>
<feature type="transmembrane region" description="Helical" evidence="1">
    <location>
        <begin position="40"/>
        <end position="61"/>
    </location>
</feature>
<keyword evidence="1" id="KW-0812">Transmembrane</keyword>
<organism evidence="2 3">
    <name type="scientific">Nocardia stercoris</name>
    <dbReference type="NCBI Taxonomy" id="2483361"/>
    <lineage>
        <taxon>Bacteria</taxon>
        <taxon>Bacillati</taxon>
        <taxon>Actinomycetota</taxon>
        <taxon>Actinomycetes</taxon>
        <taxon>Mycobacteriales</taxon>
        <taxon>Nocardiaceae</taxon>
        <taxon>Nocardia</taxon>
    </lineage>
</organism>
<protein>
    <submittedName>
        <fullName evidence="2">Uncharacterized protein</fullName>
    </submittedName>
</protein>
<evidence type="ECO:0000256" key="1">
    <source>
        <dbReference type="SAM" id="Phobius"/>
    </source>
</evidence>
<accession>A0A3M2LET9</accession>
<comment type="caution">
    <text evidence="2">The sequence shown here is derived from an EMBL/GenBank/DDBJ whole genome shotgun (WGS) entry which is preliminary data.</text>
</comment>
<keyword evidence="1" id="KW-0472">Membrane</keyword>
<gene>
    <name evidence="2" type="ORF">EBN03_03175</name>
</gene>
<sequence>MAADLEPYRDFDGDRRLPVVRCELDGSDLGEFDPVPRARLLRAAGGAVTVVLAVIGAAVGLTPPEDR</sequence>
<proteinExistence type="predicted"/>
<evidence type="ECO:0000313" key="2">
    <source>
        <dbReference type="EMBL" id="RMI35300.1"/>
    </source>
</evidence>
<dbReference type="AlphaFoldDB" id="A0A3M2LET9"/>
<dbReference type="EMBL" id="RFFH01000001">
    <property type="protein sequence ID" value="RMI35300.1"/>
    <property type="molecule type" value="Genomic_DNA"/>
</dbReference>
<keyword evidence="1" id="KW-1133">Transmembrane helix</keyword>
<name>A0A3M2LET9_9NOCA</name>
<keyword evidence="3" id="KW-1185">Reference proteome</keyword>
<dbReference type="RefSeq" id="WP_122186274.1">
    <property type="nucleotide sequence ID" value="NZ_RFFH01000001.1"/>
</dbReference>
<dbReference type="Proteomes" id="UP000279275">
    <property type="component" value="Unassembled WGS sequence"/>
</dbReference>
<evidence type="ECO:0000313" key="3">
    <source>
        <dbReference type="Proteomes" id="UP000279275"/>
    </source>
</evidence>